<dbReference type="AlphaFoldDB" id="A0A9J8D2S4"/>
<dbReference type="InterPro" id="IPR050822">
    <property type="entry name" value="Cerebellin_Synaptic_Org"/>
</dbReference>
<proteinExistence type="predicted"/>
<organism evidence="6 7">
    <name type="scientific">Cyprinus carpio carpio</name>
    <dbReference type="NCBI Taxonomy" id="630221"/>
    <lineage>
        <taxon>Eukaryota</taxon>
        <taxon>Metazoa</taxon>
        <taxon>Chordata</taxon>
        <taxon>Craniata</taxon>
        <taxon>Vertebrata</taxon>
        <taxon>Euteleostomi</taxon>
        <taxon>Actinopterygii</taxon>
        <taxon>Neopterygii</taxon>
        <taxon>Teleostei</taxon>
        <taxon>Ostariophysi</taxon>
        <taxon>Cypriniformes</taxon>
        <taxon>Cyprinidae</taxon>
        <taxon>Cyprininae</taxon>
        <taxon>Cyprinus</taxon>
    </lineage>
</organism>
<dbReference type="InterPro" id="IPR008983">
    <property type="entry name" value="Tumour_necrosis_fac-like_dom"/>
</dbReference>
<reference evidence="6" key="2">
    <citation type="submission" date="2025-09" db="UniProtKB">
        <authorList>
            <consortium name="Ensembl"/>
        </authorList>
    </citation>
    <scope>IDENTIFICATION</scope>
</reference>
<dbReference type="OMA" id="CECAFKS"/>
<keyword evidence="7" id="KW-1185">Reference proteome</keyword>
<dbReference type="SUPFAM" id="SSF49842">
    <property type="entry name" value="TNF-like"/>
    <property type="match status" value="1"/>
</dbReference>
<sequence length="244" mass="26724">MKMLPSASLCILMVLSLCSRAEATTAFDLLRETAVSYTGSLPCGGWDCECAFRRQKSCCCVAQPLFDLEEATFMRMVGLWEGLSHLNSQIEELTAGCKIAFTAAMLPMSGCLGPFNSNMSISYQSVSLNQGNGYNPALEPASHSTFTAPHAGLYSFSFTAYSNVGSAGQRLYQKLQLMKNGQLMASSWEDNREDSEDSSSQTVLLQLRRGCQVYVELMSGRQLCGDTQGQNTFSGYLVYPFSEQ</sequence>
<dbReference type="GeneTree" id="ENSGT00940000163520"/>
<dbReference type="GO" id="GO:0099558">
    <property type="term" value="P:maintenance of synapse structure"/>
    <property type="evidence" value="ECO:0007669"/>
    <property type="project" value="TreeGrafter"/>
</dbReference>
<dbReference type="GO" id="GO:0045202">
    <property type="term" value="C:synapse"/>
    <property type="evidence" value="ECO:0007669"/>
    <property type="project" value="TreeGrafter"/>
</dbReference>
<dbReference type="PANTHER" id="PTHR22923">
    <property type="entry name" value="CEREBELLIN-RELATED"/>
    <property type="match status" value="1"/>
</dbReference>
<reference evidence="6" key="1">
    <citation type="submission" date="2025-08" db="UniProtKB">
        <authorList>
            <consortium name="Ensembl"/>
        </authorList>
    </citation>
    <scope>IDENTIFICATION</scope>
</reference>
<evidence type="ECO:0000256" key="4">
    <source>
        <dbReference type="SAM" id="SignalP"/>
    </source>
</evidence>
<dbReference type="Proteomes" id="UP001108240">
    <property type="component" value="Unplaced"/>
</dbReference>
<evidence type="ECO:0000256" key="2">
    <source>
        <dbReference type="ARBA" id="ARBA00022525"/>
    </source>
</evidence>
<feature type="signal peptide" evidence="4">
    <location>
        <begin position="1"/>
        <end position="23"/>
    </location>
</feature>
<dbReference type="PROSITE" id="PS50871">
    <property type="entry name" value="C1Q"/>
    <property type="match status" value="1"/>
</dbReference>
<evidence type="ECO:0000256" key="1">
    <source>
        <dbReference type="ARBA" id="ARBA00004613"/>
    </source>
</evidence>
<dbReference type="Pfam" id="PF00386">
    <property type="entry name" value="C1q"/>
    <property type="match status" value="1"/>
</dbReference>
<dbReference type="Gene3D" id="2.60.120.40">
    <property type="match status" value="1"/>
</dbReference>
<feature type="domain" description="C1q" evidence="5">
    <location>
        <begin position="94"/>
        <end position="244"/>
    </location>
</feature>
<keyword evidence="3 4" id="KW-0732">Signal</keyword>
<dbReference type="InterPro" id="IPR001073">
    <property type="entry name" value="C1q_dom"/>
</dbReference>
<feature type="chain" id="PRO_5039903215" evidence="4">
    <location>
        <begin position="24"/>
        <end position="244"/>
    </location>
</feature>
<protein>
    <submittedName>
        <fullName evidence="6">Cerebellin 18</fullName>
    </submittedName>
</protein>
<evidence type="ECO:0000313" key="6">
    <source>
        <dbReference type="Ensembl" id="ENSCCRP00000176349.1"/>
    </source>
</evidence>
<evidence type="ECO:0000259" key="5">
    <source>
        <dbReference type="PROSITE" id="PS50871"/>
    </source>
</evidence>
<keyword evidence="2" id="KW-0964">Secreted</keyword>
<dbReference type="PANTHER" id="PTHR22923:SF89">
    <property type="entry name" value="CEREBELLIN 18"/>
    <property type="match status" value="1"/>
</dbReference>
<comment type="subcellular location">
    <subcellularLocation>
        <location evidence="1">Secreted</location>
    </subcellularLocation>
</comment>
<dbReference type="Ensembl" id="ENSCCRT00000136967.1">
    <property type="protein sequence ID" value="ENSCCRP00000176349.1"/>
    <property type="gene ID" value="ENSCCRG00000079883.1"/>
</dbReference>
<dbReference type="GO" id="GO:0005576">
    <property type="term" value="C:extracellular region"/>
    <property type="evidence" value="ECO:0007669"/>
    <property type="project" value="UniProtKB-SubCell"/>
</dbReference>
<accession>A0A9J8D2S4</accession>
<dbReference type="SMART" id="SM00110">
    <property type="entry name" value="C1Q"/>
    <property type="match status" value="1"/>
</dbReference>
<evidence type="ECO:0000256" key="3">
    <source>
        <dbReference type="ARBA" id="ARBA00022729"/>
    </source>
</evidence>
<evidence type="ECO:0000313" key="7">
    <source>
        <dbReference type="Proteomes" id="UP001108240"/>
    </source>
</evidence>
<name>A0A9J8D2S4_CYPCA</name>